<dbReference type="Proteomes" id="UP000230066">
    <property type="component" value="Unassembled WGS sequence"/>
</dbReference>
<evidence type="ECO:0000313" key="6">
    <source>
        <dbReference type="EMBL" id="THD18389.1"/>
    </source>
</evidence>
<dbReference type="Pfam" id="PF00255">
    <property type="entry name" value="GSHPx"/>
    <property type="match status" value="1"/>
</dbReference>
<dbReference type="AlphaFoldDB" id="A0A4E0QUS1"/>
<dbReference type="InterPro" id="IPR036249">
    <property type="entry name" value="Thioredoxin-like_sf"/>
</dbReference>
<keyword evidence="4" id="KW-0560">Oxidoreductase</keyword>
<dbReference type="GO" id="GO:0004601">
    <property type="term" value="F:peroxidase activity"/>
    <property type="evidence" value="ECO:0007669"/>
    <property type="project" value="UniProtKB-KW"/>
</dbReference>
<gene>
    <name evidence="6" type="ORF">D915_011167</name>
</gene>
<name>A0A4E0QUS1_FASHE</name>
<protein>
    <submittedName>
        <fullName evidence="6">Glutathione peroxidase</fullName>
    </submittedName>
</protein>
<evidence type="ECO:0000313" key="7">
    <source>
        <dbReference type="Proteomes" id="UP000230066"/>
    </source>
</evidence>
<keyword evidence="5" id="KW-0732">Signal</keyword>
<keyword evidence="7" id="KW-1185">Reference proteome</keyword>
<accession>A0A4E0QUS1</accession>
<keyword evidence="2 6" id="KW-0575">Peroxidase</keyword>
<evidence type="ECO:0000256" key="4">
    <source>
        <dbReference type="ARBA" id="ARBA00023002"/>
    </source>
</evidence>
<dbReference type="InterPro" id="IPR000889">
    <property type="entry name" value="Glutathione_peroxidase"/>
</dbReference>
<dbReference type="PIRSF" id="PIRSF000303">
    <property type="entry name" value="Glutathion_perox"/>
    <property type="match status" value="1"/>
</dbReference>
<keyword evidence="3" id="KW-0712">Selenocysteine</keyword>
<organism evidence="6 7">
    <name type="scientific">Fasciola hepatica</name>
    <name type="common">Liver fluke</name>
    <dbReference type="NCBI Taxonomy" id="6192"/>
    <lineage>
        <taxon>Eukaryota</taxon>
        <taxon>Metazoa</taxon>
        <taxon>Spiralia</taxon>
        <taxon>Lophotrochozoa</taxon>
        <taxon>Platyhelminthes</taxon>
        <taxon>Trematoda</taxon>
        <taxon>Digenea</taxon>
        <taxon>Plagiorchiida</taxon>
        <taxon>Echinostomata</taxon>
        <taxon>Echinostomatoidea</taxon>
        <taxon>Fasciolidae</taxon>
        <taxon>Fasciola</taxon>
    </lineage>
</organism>
<dbReference type="InterPro" id="IPR029760">
    <property type="entry name" value="GPX_CS"/>
</dbReference>
<comment type="similarity">
    <text evidence="1">Belongs to the glutathione peroxidase family.</text>
</comment>
<dbReference type="PANTHER" id="PTHR11592:SF134">
    <property type="entry name" value="PHOSPHOLIPID HYDROPEROXIDE GLUTATHIONE PEROXIDASE"/>
    <property type="match status" value="1"/>
</dbReference>
<feature type="chain" id="PRO_5020030948" evidence="5">
    <location>
        <begin position="34"/>
        <end position="141"/>
    </location>
</feature>
<reference evidence="6" key="1">
    <citation type="submission" date="2019-03" db="EMBL/GenBank/DDBJ databases">
        <title>Improved annotation for the trematode Fasciola hepatica.</title>
        <authorList>
            <person name="Choi Y.-J."/>
            <person name="Martin J."/>
            <person name="Mitreva M."/>
        </authorList>
    </citation>
    <scope>NUCLEOTIDE SEQUENCE [LARGE SCALE GENOMIC DNA]</scope>
</reference>
<comment type="caution">
    <text evidence="6">The sequence shown here is derived from an EMBL/GenBank/DDBJ whole genome shotgun (WGS) entry which is preliminary data.</text>
</comment>
<proteinExistence type="inferred from homology"/>
<evidence type="ECO:0000256" key="5">
    <source>
        <dbReference type="SAM" id="SignalP"/>
    </source>
</evidence>
<dbReference type="PROSITE" id="PS51355">
    <property type="entry name" value="GLUTATHIONE_PEROXID_3"/>
    <property type="match status" value="1"/>
</dbReference>
<dbReference type="GO" id="GO:0006979">
    <property type="term" value="P:response to oxidative stress"/>
    <property type="evidence" value="ECO:0007669"/>
    <property type="project" value="InterPro"/>
</dbReference>
<dbReference type="EMBL" id="JXXN02013194">
    <property type="protein sequence ID" value="THD18389.1"/>
    <property type="molecule type" value="Genomic_DNA"/>
</dbReference>
<dbReference type="PROSITE" id="PS00763">
    <property type="entry name" value="GLUTATHIONE_PEROXID_2"/>
    <property type="match status" value="1"/>
</dbReference>
<sequence>MERLPKMYGPISQLINTLLVVAIWCAQPSRTTGSDTIYDFKALSIDHKLIPLTKYKGLVCIIVNLQSLYTKYADRGLRILAFPCNQFGSQEPGTDEKIKSRILKKYNVTFDLFAKIDVNGTNEDPLYTFLKSKPFQPFFIK</sequence>
<evidence type="ECO:0000256" key="3">
    <source>
        <dbReference type="ARBA" id="ARBA00022933"/>
    </source>
</evidence>
<evidence type="ECO:0000256" key="1">
    <source>
        <dbReference type="ARBA" id="ARBA00006926"/>
    </source>
</evidence>
<dbReference type="SUPFAM" id="SSF52833">
    <property type="entry name" value="Thioredoxin-like"/>
    <property type="match status" value="1"/>
</dbReference>
<dbReference type="CDD" id="cd00340">
    <property type="entry name" value="GSH_Peroxidase"/>
    <property type="match status" value="1"/>
</dbReference>
<dbReference type="PANTHER" id="PTHR11592">
    <property type="entry name" value="GLUTATHIONE PEROXIDASE"/>
    <property type="match status" value="1"/>
</dbReference>
<evidence type="ECO:0000256" key="2">
    <source>
        <dbReference type="ARBA" id="ARBA00022559"/>
    </source>
</evidence>
<dbReference type="Gene3D" id="3.40.30.10">
    <property type="entry name" value="Glutaredoxin"/>
    <property type="match status" value="1"/>
</dbReference>
<feature type="signal peptide" evidence="5">
    <location>
        <begin position="1"/>
        <end position="33"/>
    </location>
</feature>